<feature type="transmembrane region" description="Helical" evidence="1">
    <location>
        <begin position="68"/>
        <end position="88"/>
    </location>
</feature>
<accession>A0A1H2VD73</accession>
<keyword evidence="1" id="KW-0472">Membrane</keyword>
<dbReference type="AlphaFoldDB" id="A0A1H2VD73"/>
<gene>
    <name evidence="2" type="ORF">SAMN05444487_10568</name>
</gene>
<name>A0A1H2VD73_9BACL</name>
<dbReference type="STRING" id="1048340.SAMN05444487_10568"/>
<reference evidence="2 3" key="1">
    <citation type="submission" date="2016-10" db="EMBL/GenBank/DDBJ databases">
        <authorList>
            <person name="de Groot N.N."/>
        </authorList>
    </citation>
    <scope>NUCLEOTIDE SEQUENCE [LARGE SCALE GENOMIC DNA]</scope>
    <source>
        <strain evidence="2 3">DSM 45610</strain>
    </source>
</reference>
<evidence type="ECO:0008006" key="4">
    <source>
        <dbReference type="Google" id="ProtNLM"/>
    </source>
</evidence>
<dbReference type="EMBL" id="FNNQ01000005">
    <property type="protein sequence ID" value="SDW66273.1"/>
    <property type="molecule type" value="Genomic_DNA"/>
</dbReference>
<protein>
    <recommendedName>
        <fullName evidence="4">Membrane protein YczE</fullName>
    </recommendedName>
</protein>
<dbReference type="PANTHER" id="PTHR40078">
    <property type="entry name" value="INTEGRAL MEMBRANE PROTEIN-RELATED"/>
    <property type="match status" value="1"/>
</dbReference>
<dbReference type="PANTHER" id="PTHR40078:SF1">
    <property type="entry name" value="INTEGRAL MEMBRANE PROTEIN"/>
    <property type="match status" value="1"/>
</dbReference>
<dbReference type="InterPro" id="IPR038750">
    <property type="entry name" value="YczE/YyaS-like"/>
</dbReference>
<evidence type="ECO:0000313" key="3">
    <source>
        <dbReference type="Proteomes" id="UP000198534"/>
    </source>
</evidence>
<feature type="transmembrane region" description="Helical" evidence="1">
    <location>
        <begin position="28"/>
        <end position="48"/>
    </location>
</feature>
<feature type="transmembrane region" description="Helical" evidence="1">
    <location>
        <begin position="95"/>
        <end position="112"/>
    </location>
</feature>
<dbReference type="RefSeq" id="WP_091737991.1">
    <property type="nucleotide sequence ID" value="NZ_FNNQ01000005.1"/>
</dbReference>
<dbReference type="OrthoDB" id="154912at2"/>
<dbReference type="Pfam" id="PF19700">
    <property type="entry name" value="DUF6198"/>
    <property type="match status" value="1"/>
</dbReference>
<dbReference type="Proteomes" id="UP000198534">
    <property type="component" value="Unassembled WGS sequence"/>
</dbReference>
<keyword evidence="1" id="KW-0812">Transmembrane</keyword>
<proteinExistence type="predicted"/>
<feature type="transmembrane region" description="Helical" evidence="1">
    <location>
        <begin position="127"/>
        <end position="146"/>
    </location>
</feature>
<feature type="transmembrane region" description="Helical" evidence="1">
    <location>
        <begin position="180"/>
        <end position="206"/>
    </location>
</feature>
<keyword evidence="1" id="KW-1133">Transmembrane helix</keyword>
<sequence length="249" mass="28210">MRVTSEMDKRKWGQGWISTHGRVWMIRWGAFFCGLAIMALGIAMMVRADWGLAPWDVLHMGLAIQTSLSVGTWLQAVGLGTILIAALLDKKIPGPGAILNMILVGWLVDRYLEQSWLIEPSLWWEKAFLMGLGFLLIAIGNGVYIAPRLGAGPRDGIVIAINKRWNYSISRVRMTMEISVLLLGWMLGGPVFIGTVLFSIFIGPFMQVSIRFWEKMMEQWLGRREVDESFDQRKVRTYYHDGFGDKARG</sequence>
<evidence type="ECO:0000313" key="2">
    <source>
        <dbReference type="EMBL" id="SDW66273.1"/>
    </source>
</evidence>
<keyword evidence="3" id="KW-1185">Reference proteome</keyword>
<evidence type="ECO:0000256" key="1">
    <source>
        <dbReference type="SAM" id="Phobius"/>
    </source>
</evidence>
<organism evidence="2 3">
    <name type="scientific">Marininema mesophilum</name>
    <dbReference type="NCBI Taxonomy" id="1048340"/>
    <lineage>
        <taxon>Bacteria</taxon>
        <taxon>Bacillati</taxon>
        <taxon>Bacillota</taxon>
        <taxon>Bacilli</taxon>
        <taxon>Bacillales</taxon>
        <taxon>Thermoactinomycetaceae</taxon>
        <taxon>Marininema</taxon>
    </lineage>
</organism>